<feature type="region of interest" description="Disordered" evidence="2">
    <location>
        <begin position="27"/>
        <end position="105"/>
    </location>
</feature>
<evidence type="ECO:0000256" key="1">
    <source>
        <dbReference type="SAM" id="Coils"/>
    </source>
</evidence>
<feature type="compositionally biased region" description="Polar residues" evidence="2">
    <location>
        <begin position="1020"/>
        <end position="1060"/>
    </location>
</feature>
<accession>A0A6P4Z4E5</accession>
<keyword evidence="1" id="KW-0175">Coiled coil</keyword>
<feature type="region of interest" description="Disordered" evidence="2">
    <location>
        <begin position="649"/>
        <end position="681"/>
    </location>
</feature>
<dbReference type="GO" id="GO:1905515">
    <property type="term" value="P:non-motile cilium assembly"/>
    <property type="evidence" value="ECO:0007669"/>
    <property type="project" value="InterPro"/>
</dbReference>
<protein>
    <submittedName>
        <fullName evidence="4">Uncharacterized protein LOC109473374 isoform X2</fullName>
    </submittedName>
</protein>
<feature type="compositionally biased region" description="Basic and acidic residues" evidence="2">
    <location>
        <begin position="33"/>
        <end position="87"/>
    </location>
</feature>
<feature type="compositionally biased region" description="Low complexity" evidence="2">
    <location>
        <begin position="756"/>
        <end position="771"/>
    </location>
</feature>
<feature type="compositionally biased region" description="Low complexity" evidence="2">
    <location>
        <begin position="510"/>
        <end position="525"/>
    </location>
</feature>
<dbReference type="GO" id="GO:0030496">
    <property type="term" value="C:midbody"/>
    <property type="evidence" value="ECO:0007669"/>
    <property type="project" value="TreeGrafter"/>
</dbReference>
<feature type="compositionally biased region" description="Polar residues" evidence="2">
    <location>
        <begin position="809"/>
        <end position="825"/>
    </location>
</feature>
<feature type="compositionally biased region" description="Polar residues" evidence="2">
    <location>
        <begin position="526"/>
        <end position="543"/>
    </location>
</feature>
<dbReference type="GO" id="GO:0097546">
    <property type="term" value="C:ciliary base"/>
    <property type="evidence" value="ECO:0007669"/>
    <property type="project" value="InterPro"/>
</dbReference>
<sequence length="1187" mass="130314">MWMFVALDYFHRDKYKLVQQDQVQQLRTHSARRKEQDRAKALRQETLRRRKALEDKKKHDAEKEAKRREQELAKRRERQQEATEKFQRAHVRQGSARGRKSRTPTLDEVLRQVRGTSRASPISGTATTSANTSARTVFSRKYGGSNPDLSMETGASPGLQYGKLTAEMRTTSERNLASSKKMFEQQLEEQNRLLAEQQQRTIKELHEEVEHLRRSSSLSSLDSLEEKSHPAYRTDQTISGITVDSKYTDPNYVSQGLYAQGTPAARAVYDIPYGQDYSSSLVTDSNFRRQAGYQYQTGHDTNFQANGYSHIAGQQQAILGRPRDAETEHGPQLNAFSSATSVPTNSGYSGGRSFLGVSGVRIQTAAGTSASSAQQRLFTTAAGERGGFPPSGAGDSNHHTYVQDGEELQVEEANELVHDTLAKMPQGMTGMGYGTNNRTVAQTPYSNPRYRLLFSQKKAWGTPTLQGEEITTTPNSSAISSAAVSSTVTHSTAAVSSTVTHSTARVIPTATTTTVSQTTRTNSATQSNGTNNASSVSQTSVTRPTSIYSKPLLNYSRVTENAVISNGVHSQANGYSRTDHDRENSAERLTSYIPASHGRTGSGAGISVKGHAVSSEQQGSGQLQLHDTQKRLELLRQERDAQHMNGILQKATEEEQESDHQSDVEEELEEESEPEPPKPKIIKGILKKKSKYESHPSRPFSVVITGGRQIQDSVDLAKQEKKKRGIRWVDLTYDDDDNERKNDDKKQTNAPQSVGTRPQPSTQTSRPTTTPEATAIQNRPARLQTGRRRVSSAGSVRKAILARAKAASRQGTITIHANDTGSSQPAHDDASVGSTVGDHGGKPSNRQLSVSTCSYSIQSAPSQPQASTHMPRKVENTKQSNTQQIKTENENEIYSANGLRLDKTPTDDEINWLWDKVRSCLNQRPDRAGMDTEPGVSTASTTKQDPAVSGSRQTAQMSQLTLDGGRLAGSDVRLRTMPRVGGFTSAPPAGGRRRTASDSTSASVRRNALLQQRNQQRANTLQKPPTPTAQQVRVTDISQPTSGPIPSTQEPGNRTGPTDSEVTESLAAFLEAEYMSDQPISEAEIAAALDAMHSRQTGQKAPSALSMEEQRLLQSLDRLNQRLKVTETITQNVSTNMPQKPPLHPGTRNAQSKPKRVMSATTMGPRYHFRTGSADTNTRSKKTYVYQ</sequence>
<feature type="coiled-coil region" evidence="1">
    <location>
        <begin position="180"/>
        <end position="215"/>
    </location>
</feature>
<dbReference type="GO" id="GO:0031122">
    <property type="term" value="P:cytoplasmic microtubule organization"/>
    <property type="evidence" value="ECO:0007669"/>
    <property type="project" value="InterPro"/>
</dbReference>
<dbReference type="Proteomes" id="UP000515135">
    <property type="component" value="Unplaced"/>
</dbReference>
<feature type="region of interest" description="Disordered" evidence="2">
    <location>
        <begin position="924"/>
        <end position="1061"/>
    </location>
</feature>
<feature type="region of interest" description="Disordered" evidence="2">
    <location>
        <begin position="1134"/>
        <end position="1187"/>
    </location>
</feature>
<feature type="region of interest" description="Disordered" evidence="2">
    <location>
        <begin position="734"/>
        <end position="884"/>
    </location>
</feature>
<feature type="compositionally biased region" description="Low complexity" evidence="2">
    <location>
        <begin position="997"/>
        <end position="1019"/>
    </location>
</feature>
<dbReference type="PANTHER" id="PTHR31191">
    <property type="entry name" value="CENTROSOMAL PROTEIN CEP126"/>
    <property type="match status" value="1"/>
</dbReference>
<dbReference type="RefSeq" id="XP_019628804.1">
    <property type="nucleotide sequence ID" value="XM_019773245.1"/>
</dbReference>
<dbReference type="GO" id="GO:0007052">
    <property type="term" value="P:mitotic spindle organization"/>
    <property type="evidence" value="ECO:0007669"/>
    <property type="project" value="InterPro"/>
</dbReference>
<feature type="region of interest" description="Disordered" evidence="2">
    <location>
        <begin position="592"/>
        <end position="626"/>
    </location>
</feature>
<dbReference type="GO" id="GO:0005813">
    <property type="term" value="C:centrosome"/>
    <property type="evidence" value="ECO:0007669"/>
    <property type="project" value="InterPro"/>
</dbReference>
<feature type="compositionally biased region" description="Acidic residues" evidence="2">
    <location>
        <begin position="664"/>
        <end position="674"/>
    </location>
</feature>
<evidence type="ECO:0000256" key="2">
    <source>
        <dbReference type="SAM" id="MobiDB-lite"/>
    </source>
</evidence>
<reference evidence="4" key="1">
    <citation type="submission" date="2025-08" db="UniProtKB">
        <authorList>
            <consortium name="RefSeq"/>
        </authorList>
    </citation>
    <scope>IDENTIFICATION</scope>
    <source>
        <tissue evidence="4">Gonad</tissue>
    </source>
</reference>
<evidence type="ECO:0000313" key="4">
    <source>
        <dbReference type="RefSeq" id="XP_019628804.1"/>
    </source>
</evidence>
<gene>
    <name evidence="4" type="primary">LOC109473374</name>
</gene>
<feature type="compositionally biased region" description="Low complexity" evidence="2">
    <location>
        <begin position="858"/>
        <end position="867"/>
    </location>
</feature>
<feature type="compositionally biased region" description="Basic and acidic residues" evidence="2">
    <location>
        <begin position="738"/>
        <end position="747"/>
    </location>
</feature>
<dbReference type="Pfam" id="PF15352">
    <property type="entry name" value="K1377"/>
    <property type="match status" value="2"/>
</dbReference>
<feature type="region of interest" description="Disordered" evidence="2">
    <location>
        <begin position="510"/>
        <end position="543"/>
    </location>
</feature>
<name>A0A6P4Z4E5_BRABE</name>
<feature type="compositionally biased region" description="Polar residues" evidence="2">
    <location>
        <begin position="844"/>
        <end position="857"/>
    </location>
</feature>
<dbReference type="GeneID" id="109473374"/>
<feature type="compositionally biased region" description="Low complexity" evidence="2">
    <location>
        <begin position="614"/>
        <end position="625"/>
    </location>
</feature>
<evidence type="ECO:0000313" key="3">
    <source>
        <dbReference type="Proteomes" id="UP000515135"/>
    </source>
</evidence>
<organism evidence="3 4">
    <name type="scientific">Branchiostoma belcheri</name>
    <name type="common">Amphioxus</name>
    <dbReference type="NCBI Taxonomy" id="7741"/>
    <lineage>
        <taxon>Eukaryota</taxon>
        <taxon>Metazoa</taxon>
        <taxon>Chordata</taxon>
        <taxon>Cephalochordata</taxon>
        <taxon>Leptocardii</taxon>
        <taxon>Amphioxiformes</taxon>
        <taxon>Branchiostomatidae</taxon>
        <taxon>Branchiostoma</taxon>
    </lineage>
</organism>
<dbReference type="PANTHER" id="PTHR31191:SF4">
    <property type="entry name" value="CENTROSOMAL PROTEIN OF 126 KDA"/>
    <property type="match status" value="1"/>
</dbReference>
<proteinExistence type="predicted"/>
<dbReference type="OrthoDB" id="9900339at2759"/>
<dbReference type="InterPro" id="IPR028257">
    <property type="entry name" value="CEP126"/>
</dbReference>
<dbReference type="AlphaFoldDB" id="A0A6P4Z4E5"/>
<feature type="compositionally biased region" description="Polar residues" evidence="2">
    <location>
        <begin position="935"/>
        <end position="961"/>
    </location>
</feature>
<keyword evidence="3" id="KW-1185">Reference proteome</keyword>